<dbReference type="RefSeq" id="WP_307958895.1">
    <property type="nucleotide sequence ID" value="NZ_CP163302.1"/>
</dbReference>
<name>A0AB39L0H4_9MICC</name>
<dbReference type="AlphaFoldDB" id="A0AB39L0H4"/>
<evidence type="ECO:0000256" key="1">
    <source>
        <dbReference type="SAM" id="MobiDB-lite"/>
    </source>
</evidence>
<organism evidence="2">
    <name type="scientific">Sinomonas puerhi</name>
    <dbReference type="NCBI Taxonomy" id="3238584"/>
    <lineage>
        <taxon>Bacteria</taxon>
        <taxon>Bacillati</taxon>
        <taxon>Actinomycetota</taxon>
        <taxon>Actinomycetes</taxon>
        <taxon>Micrococcales</taxon>
        <taxon>Micrococcaceae</taxon>
        <taxon>Sinomonas</taxon>
    </lineage>
</organism>
<dbReference type="EMBL" id="CP163302">
    <property type="protein sequence ID" value="XDP44626.1"/>
    <property type="molecule type" value="Genomic_DNA"/>
</dbReference>
<feature type="compositionally biased region" description="Low complexity" evidence="1">
    <location>
        <begin position="1"/>
        <end position="12"/>
    </location>
</feature>
<accession>A0AB39L0H4</accession>
<proteinExistence type="predicted"/>
<dbReference type="KEGG" id="spue:AB5L97_15320"/>
<reference evidence="2" key="1">
    <citation type="submission" date="2024-07" db="EMBL/GenBank/DDBJ databases">
        <authorList>
            <person name="fu j."/>
        </authorList>
    </citation>
    <scope>NUCLEOTIDE SEQUENCE</scope>
    <source>
        <strain evidence="2">P10A9</strain>
    </source>
</reference>
<gene>
    <name evidence="2" type="ORF">AB5L97_15320</name>
</gene>
<feature type="region of interest" description="Disordered" evidence="1">
    <location>
        <begin position="1"/>
        <end position="41"/>
    </location>
</feature>
<protein>
    <submittedName>
        <fullName evidence="2">Uncharacterized protein</fullName>
    </submittedName>
</protein>
<evidence type="ECO:0000313" key="2">
    <source>
        <dbReference type="EMBL" id="XDP44626.1"/>
    </source>
</evidence>
<sequence length="76" mass="8056">MHTSTTDRTTSTALGRVGGRRPLAPHPAEHTPATPRTSAPYVDERASIESLVRIGVSEQEARAHLARLAAGDVWGG</sequence>